<dbReference type="GO" id="GO:0003676">
    <property type="term" value="F:nucleic acid binding"/>
    <property type="evidence" value="ECO:0007669"/>
    <property type="project" value="InterPro"/>
</dbReference>
<organism evidence="4 5">
    <name type="scientific">Chara braunii</name>
    <name type="common">Braun's stonewort</name>
    <dbReference type="NCBI Taxonomy" id="69332"/>
    <lineage>
        <taxon>Eukaryota</taxon>
        <taxon>Viridiplantae</taxon>
        <taxon>Streptophyta</taxon>
        <taxon>Charophyceae</taxon>
        <taxon>Charales</taxon>
        <taxon>Characeae</taxon>
        <taxon>Chara</taxon>
    </lineage>
</organism>
<keyword evidence="1" id="KW-0862">Zinc</keyword>
<evidence type="ECO:0000256" key="1">
    <source>
        <dbReference type="PROSITE-ProRule" id="PRU00047"/>
    </source>
</evidence>
<dbReference type="Gene3D" id="4.10.60.10">
    <property type="entry name" value="Zinc finger, CCHC-type"/>
    <property type="match status" value="1"/>
</dbReference>
<feature type="region of interest" description="Disordered" evidence="2">
    <location>
        <begin position="46"/>
        <end position="103"/>
    </location>
</feature>
<evidence type="ECO:0000313" key="4">
    <source>
        <dbReference type="EMBL" id="GBG83667.1"/>
    </source>
</evidence>
<dbReference type="GO" id="GO:0008270">
    <property type="term" value="F:zinc ion binding"/>
    <property type="evidence" value="ECO:0007669"/>
    <property type="project" value="UniProtKB-KW"/>
</dbReference>
<feature type="region of interest" description="Disordered" evidence="2">
    <location>
        <begin position="116"/>
        <end position="157"/>
    </location>
</feature>
<dbReference type="InterPro" id="IPR036875">
    <property type="entry name" value="Znf_CCHC_sf"/>
</dbReference>
<dbReference type="Proteomes" id="UP000265515">
    <property type="component" value="Unassembled WGS sequence"/>
</dbReference>
<keyword evidence="1" id="KW-0479">Metal-binding</keyword>
<feature type="domain" description="CCHC-type" evidence="3">
    <location>
        <begin position="42"/>
        <end position="57"/>
    </location>
</feature>
<gene>
    <name evidence="4" type="ORF">CBR_g37469</name>
</gene>
<keyword evidence="1" id="KW-0863">Zinc-finger</keyword>
<dbReference type="InterPro" id="IPR001878">
    <property type="entry name" value="Znf_CCHC"/>
</dbReference>
<feature type="region of interest" description="Disordered" evidence="2">
    <location>
        <begin position="233"/>
        <end position="259"/>
    </location>
</feature>
<proteinExistence type="predicted"/>
<keyword evidence="5" id="KW-1185">Reference proteome</keyword>
<evidence type="ECO:0000259" key="3">
    <source>
        <dbReference type="PROSITE" id="PS50158"/>
    </source>
</evidence>
<evidence type="ECO:0000313" key="5">
    <source>
        <dbReference type="Proteomes" id="UP000265515"/>
    </source>
</evidence>
<reference evidence="4 5" key="1">
    <citation type="journal article" date="2018" name="Cell">
        <title>The Chara Genome: Secondary Complexity and Implications for Plant Terrestrialization.</title>
        <authorList>
            <person name="Nishiyama T."/>
            <person name="Sakayama H."/>
            <person name="Vries J.D."/>
            <person name="Buschmann H."/>
            <person name="Saint-Marcoux D."/>
            <person name="Ullrich K.K."/>
            <person name="Haas F.B."/>
            <person name="Vanderstraeten L."/>
            <person name="Becker D."/>
            <person name="Lang D."/>
            <person name="Vosolsobe S."/>
            <person name="Rombauts S."/>
            <person name="Wilhelmsson P.K.I."/>
            <person name="Janitza P."/>
            <person name="Kern R."/>
            <person name="Heyl A."/>
            <person name="Rumpler F."/>
            <person name="Villalobos L.I.A.C."/>
            <person name="Clay J.M."/>
            <person name="Skokan R."/>
            <person name="Toyoda A."/>
            <person name="Suzuki Y."/>
            <person name="Kagoshima H."/>
            <person name="Schijlen E."/>
            <person name="Tajeshwar N."/>
            <person name="Catarino B."/>
            <person name="Hetherington A.J."/>
            <person name="Saltykova A."/>
            <person name="Bonnot C."/>
            <person name="Breuninger H."/>
            <person name="Symeonidi A."/>
            <person name="Radhakrishnan G.V."/>
            <person name="Van Nieuwerburgh F."/>
            <person name="Deforce D."/>
            <person name="Chang C."/>
            <person name="Karol K.G."/>
            <person name="Hedrich R."/>
            <person name="Ulvskov P."/>
            <person name="Glockner G."/>
            <person name="Delwiche C.F."/>
            <person name="Petrasek J."/>
            <person name="Van de Peer Y."/>
            <person name="Friml J."/>
            <person name="Beilby M."/>
            <person name="Dolan L."/>
            <person name="Kohara Y."/>
            <person name="Sugano S."/>
            <person name="Fujiyama A."/>
            <person name="Delaux P.-M."/>
            <person name="Quint M."/>
            <person name="TheiBen G."/>
            <person name="Hagemann M."/>
            <person name="Harholt J."/>
            <person name="Dunand C."/>
            <person name="Zachgo S."/>
            <person name="Langdale J."/>
            <person name="Maumus F."/>
            <person name="Straeten D.V.D."/>
            <person name="Gould S.B."/>
            <person name="Rensing S.A."/>
        </authorList>
    </citation>
    <scope>NUCLEOTIDE SEQUENCE [LARGE SCALE GENOMIC DNA]</scope>
    <source>
        <strain evidence="4 5">S276</strain>
    </source>
</reference>
<name>A0A388LMW5_CHABU</name>
<dbReference type="EMBL" id="BFEA01000446">
    <property type="protein sequence ID" value="GBG83667.1"/>
    <property type="molecule type" value="Genomic_DNA"/>
</dbReference>
<evidence type="ECO:0000256" key="2">
    <source>
        <dbReference type="SAM" id="MobiDB-lite"/>
    </source>
</evidence>
<comment type="caution">
    <text evidence="4">The sequence shown here is derived from an EMBL/GenBank/DDBJ whole genome shotgun (WGS) entry which is preliminary data.</text>
</comment>
<feature type="region of interest" description="Disordered" evidence="2">
    <location>
        <begin position="1"/>
        <end position="30"/>
    </location>
</feature>
<protein>
    <recommendedName>
        <fullName evidence="3">CCHC-type domain-containing protein</fullName>
    </recommendedName>
</protein>
<dbReference type="Gramene" id="GBG83667">
    <property type="protein sequence ID" value="GBG83667"/>
    <property type="gene ID" value="CBR_g37469"/>
</dbReference>
<accession>A0A388LMW5</accession>
<dbReference type="SUPFAM" id="SSF57756">
    <property type="entry name" value="Retrovirus zinc finger-like domains"/>
    <property type="match status" value="1"/>
</dbReference>
<dbReference type="SMART" id="SM00343">
    <property type="entry name" value="ZnF_C2HC"/>
    <property type="match status" value="1"/>
</dbReference>
<sequence length="397" mass="45460">MPGERRDGYRSGNDARREADRHRDDRRNERYEDWRSYCPPTCFACGEPGHYANQCPDKDRRRYAERPSTSSDYRQLDQPRRADYRRRHDSPPGDGGEIRNNVAELGKSVGVMKDFFDEAGLRKEERERKKREKEAEALEAAEREQQEKKAKKREEKCKRELDLEAQRREDAMEENFAHKVDSVIGPIRDLIELGKNKVPYAAKSVPLSYEESDTSFTQELSAQTERLCIADKRKRGPEPEFDDNPPMELPPKRTPKRGVLKPTGLARRLTRARTVVKSLGSIKRKSPVKTPLSAKGKKKLMPRKLSAEICTPTSKGALRRLCFLDSMMKELKDLDATELQRLCKEEGVPYDGKIDAIFAIADNRAREKFSLDVVDPVDVIAIDVSDVSAPPKEAQDE</sequence>
<dbReference type="PROSITE" id="PS50158">
    <property type="entry name" value="ZF_CCHC"/>
    <property type="match status" value="1"/>
</dbReference>
<dbReference type="Pfam" id="PF00098">
    <property type="entry name" value="zf-CCHC"/>
    <property type="match status" value="1"/>
</dbReference>
<dbReference type="AlphaFoldDB" id="A0A388LMW5"/>
<feature type="compositionally biased region" description="Basic and acidic residues" evidence="2">
    <location>
        <begin position="56"/>
        <end position="65"/>
    </location>
</feature>